<protein>
    <submittedName>
        <fullName evidence="3">Universal stress protein</fullName>
    </submittedName>
</protein>
<dbReference type="InterPro" id="IPR006015">
    <property type="entry name" value="Universal_stress_UspA"/>
</dbReference>
<evidence type="ECO:0000313" key="4">
    <source>
        <dbReference type="Proteomes" id="UP000320338"/>
    </source>
</evidence>
<evidence type="ECO:0000259" key="2">
    <source>
        <dbReference type="Pfam" id="PF00582"/>
    </source>
</evidence>
<dbReference type="Proteomes" id="UP000320338">
    <property type="component" value="Unassembled WGS sequence"/>
</dbReference>
<dbReference type="Pfam" id="PF00582">
    <property type="entry name" value="Usp"/>
    <property type="match status" value="1"/>
</dbReference>
<organism evidence="3 4">
    <name type="scientific">Pseudonocardia hydrocarbonoxydans</name>
    <dbReference type="NCBI Taxonomy" id="76726"/>
    <lineage>
        <taxon>Bacteria</taxon>
        <taxon>Bacillati</taxon>
        <taxon>Actinomycetota</taxon>
        <taxon>Actinomycetes</taxon>
        <taxon>Pseudonocardiales</taxon>
        <taxon>Pseudonocardiaceae</taxon>
        <taxon>Pseudonocardia</taxon>
    </lineage>
</organism>
<reference evidence="3 4" key="1">
    <citation type="submission" date="2019-06" db="EMBL/GenBank/DDBJ databases">
        <title>Whole genome shotgun sequence of Pseudonocardia hydrocarbonoxydans NBRC 14498.</title>
        <authorList>
            <person name="Hosoyama A."/>
            <person name="Uohara A."/>
            <person name="Ohji S."/>
            <person name="Ichikawa N."/>
        </authorList>
    </citation>
    <scope>NUCLEOTIDE SEQUENCE [LARGE SCALE GENOMIC DNA]</scope>
    <source>
        <strain evidence="3 4">NBRC 14498</strain>
    </source>
</reference>
<dbReference type="InterPro" id="IPR014729">
    <property type="entry name" value="Rossmann-like_a/b/a_fold"/>
</dbReference>
<feature type="domain" description="UspA" evidence="2">
    <location>
        <begin position="8"/>
        <end position="148"/>
    </location>
</feature>
<dbReference type="PANTHER" id="PTHR31964">
    <property type="entry name" value="ADENINE NUCLEOTIDE ALPHA HYDROLASES-LIKE SUPERFAMILY PROTEIN"/>
    <property type="match status" value="1"/>
</dbReference>
<dbReference type="Gene3D" id="3.40.50.620">
    <property type="entry name" value="HUPs"/>
    <property type="match status" value="1"/>
</dbReference>
<comment type="caution">
    <text evidence="3">The sequence shown here is derived from an EMBL/GenBank/DDBJ whole genome shotgun (WGS) entry which is preliminary data.</text>
</comment>
<dbReference type="AlphaFoldDB" id="A0A4Y3WMR6"/>
<keyword evidence="4" id="KW-1185">Reference proteome</keyword>
<evidence type="ECO:0000256" key="1">
    <source>
        <dbReference type="ARBA" id="ARBA00008791"/>
    </source>
</evidence>
<evidence type="ECO:0000313" key="3">
    <source>
        <dbReference type="EMBL" id="GEC20064.1"/>
    </source>
</evidence>
<proteinExistence type="inferred from homology"/>
<gene>
    <name evidence="3" type="ORF">PHY01_23470</name>
</gene>
<dbReference type="PRINTS" id="PR01438">
    <property type="entry name" value="UNVRSLSTRESS"/>
</dbReference>
<sequence length="166" mass="16658">MDDATGAVVVGVDGSPGSTAALAYALEEAARRGARLRVVVAAQVPEYWAMAYGMVAPPPISEVVAGAQAAGQQEVDGVLAARPDLASRVPVTVEARAGAAAHVLLDAAEGAEVLVIGHRGRGAVRSALLGSVGLHCVLHASCPVTIVRATDVTGHPDRAEEAAVSV</sequence>
<comment type="similarity">
    <text evidence="1">Belongs to the universal stress protein A family.</text>
</comment>
<dbReference type="PANTHER" id="PTHR31964:SF113">
    <property type="entry name" value="USPA DOMAIN-CONTAINING PROTEIN"/>
    <property type="match status" value="1"/>
</dbReference>
<dbReference type="EMBL" id="BJNG01000017">
    <property type="protein sequence ID" value="GEC20064.1"/>
    <property type="molecule type" value="Genomic_DNA"/>
</dbReference>
<dbReference type="InterPro" id="IPR006016">
    <property type="entry name" value="UspA"/>
</dbReference>
<dbReference type="OrthoDB" id="6174426at2"/>
<name>A0A4Y3WMR6_9PSEU</name>
<dbReference type="RefSeq" id="WP_141278603.1">
    <property type="nucleotide sequence ID" value="NZ_BAAARZ010000019.1"/>
</dbReference>
<dbReference type="SUPFAM" id="SSF52402">
    <property type="entry name" value="Adenine nucleotide alpha hydrolases-like"/>
    <property type="match status" value="1"/>
</dbReference>
<accession>A0A4Y3WMR6</accession>